<evidence type="ECO:0000256" key="8">
    <source>
        <dbReference type="ARBA" id="ARBA00023136"/>
    </source>
</evidence>
<feature type="transmembrane region" description="Helical" evidence="9">
    <location>
        <begin position="324"/>
        <end position="343"/>
    </location>
</feature>
<dbReference type="InterPro" id="IPR007348">
    <property type="entry name" value="CopC_dom"/>
</dbReference>
<dbReference type="InterPro" id="IPR008457">
    <property type="entry name" value="Cu-R_CopD_dom"/>
</dbReference>
<dbReference type="Pfam" id="PF05425">
    <property type="entry name" value="CopD"/>
    <property type="match status" value="1"/>
</dbReference>
<evidence type="ECO:0000259" key="10">
    <source>
        <dbReference type="Pfam" id="PF04234"/>
    </source>
</evidence>
<accession>A0A5Q2RRI8</accession>
<dbReference type="InterPro" id="IPR014755">
    <property type="entry name" value="Cu-Rt/internalin_Ig-like"/>
</dbReference>
<organism evidence="12 13">
    <name type="scientific">Actinomarinicola tropica</name>
    <dbReference type="NCBI Taxonomy" id="2789776"/>
    <lineage>
        <taxon>Bacteria</taxon>
        <taxon>Bacillati</taxon>
        <taxon>Actinomycetota</taxon>
        <taxon>Acidimicrobiia</taxon>
        <taxon>Acidimicrobiales</taxon>
        <taxon>Iamiaceae</taxon>
        <taxon>Actinomarinicola</taxon>
    </lineage>
</organism>
<keyword evidence="6 9" id="KW-1133">Transmembrane helix</keyword>
<keyword evidence="13" id="KW-1185">Reference proteome</keyword>
<evidence type="ECO:0000256" key="5">
    <source>
        <dbReference type="ARBA" id="ARBA00022729"/>
    </source>
</evidence>
<feature type="transmembrane region" description="Helical" evidence="9">
    <location>
        <begin position="355"/>
        <end position="378"/>
    </location>
</feature>
<dbReference type="RefSeq" id="WP_153760614.1">
    <property type="nucleotide sequence ID" value="NZ_CP045851.1"/>
</dbReference>
<evidence type="ECO:0000256" key="7">
    <source>
        <dbReference type="ARBA" id="ARBA00023008"/>
    </source>
</evidence>
<dbReference type="Proteomes" id="UP000334019">
    <property type="component" value="Chromosome"/>
</dbReference>
<feature type="domain" description="Copper resistance protein D" evidence="11">
    <location>
        <begin position="316"/>
        <end position="410"/>
    </location>
</feature>
<evidence type="ECO:0000256" key="6">
    <source>
        <dbReference type="ARBA" id="ARBA00022989"/>
    </source>
</evidence>
<evidence type="ECO:0000256" key="3">
    <source>
        <dbReference type="ARBA" id="ARBA00022692"/>
    </source>
</evidence>
<dbReference type="KEGG" id="atq:GH723_16155"/>
<name>A0A5Q2RRI8_9ACTN</name>
<evidence type="ECO:0000256" key="2">
    <source>
        <dbReference type="ARBA" id="ARBA00022475"/>
    </source>
</evidence>
<dbReference type="InterPro" id="IPR032694">
    <property type="entry name" value="CopC/D"/>
</dbReference>
<dbReference type="Gene3D" id="2.60.40.1220">
    <property type="match status" value="1"/>
</dbReference>
<protein>
    <recommendedName>
        <fullName evidence="14">Copper resistance protein CopC</fullName>
    </recommendedName>
</protein>
<evidence type="ECO:0000259" key="11">
    <source>
        <dbReference type="Pfam" id="PF05425"/>
    </source>
</evidence>
<evidence type="ECO:0000256" key="1">
    <source>
        <dbReference type="ARBA" id="ARBA00004651"/>
    </source>
</evidence>
<evidence type="ECO:0000256" key="9">
    <source>
        <dbReference type="SAM" id="Phobius"/>
    </source>
</evidence>
<feature type="domain" description="CopC" evidence="10">
    <location>
        <begin position="39"/>
        <end position="130"/>
    </location>
</feature>
<feature type="transmembrane region" description="Helical" evidence="9">
    <location>
        <begin position="230"/>
        <end position="246"/>
    </location>
</feature>
<keyword evidence="7" id="KW-0186">Copper</keyword>
<dbReference type="AlphaFoldDB" id="A0A5Q2RRI8"/>
<keyword evidence="3 9" id="KW-0812">Transmembrane</keyword>
<keyword evidence="5" id="KW-0732">Signal</keyword>
<dbReference type="InterPro" id="IPR014756">
    <property type="entry name" value="Ig_E-set"/>
</dbReference>
<proteinExistence type="predicted"/>
<keyword evidence="8 9" id="KW-0472">Membrane</keyword>
<dbReference type="Pfam" id="PF04234">
    <property type="entry name" value="CopC"/>
    <property type="match status" value="1"/>
</dbReference>
<feature type="transmembrane region" description="Helical" evidence="9">
    <location>
        <begin position="253"/>
        <end position="275"/>
    </location>
</feature>
<feature type="transmembrane region" description="Helical" evidence="9">
    <location>
        <begin position="281"/>
        <end position="304"/>
    </location>
</feature>
<comment type="subcellular location">
    <subcellularLocation>
        <location evidence="1">Cell membrane</location>
        <topology evidence="1">Multi-pass membrane protein</topology>
    </subcellularLocation>
</comment>
<keyword evidence="2" id="KW-1003">Cell membrane</keyword>
<dbReference type="GO" id="GO:0005507">
    <property type="term" value="F:copper ion binding"/>
    <property type="evidence" value="ECO:0007669"/>
    <property type="project" value="InterPro"/>
</dbReference>
<gene>
    <name evidence="12" type="ORF">GH723_16155</name>
</gene>
<feature type="transmembrane region" description="Helical" evidence="9">
    <location>
        <begin position="191"/>
        <end position="210"/>
    </location>
</feature>
<feature type="transmembrane region" description="Helical" evidence="9">
    <location>
        <begin position="157"/>
        <end position="179"/>
    </location>
</feature>
<evidence type="ECO:0008006" key="14">
    <source>
        <dbReference type="Google" id="ProtNLM"/>
    </source>
</evidence>
<dbReference type="GO" id="GO:0006825">
    <property type="term" value="P:copper ion transport"/>
    <property type="evidence" value="ECO:0007669"/>
    <property type="project" value="InterPro"/>
</dbReference>
<dbReference type="PANTHER" id="PTHR34820">
    <property type="entry name" value="INNER MEMBRANE PROTEIN YEBZ"/>
    <property type="match status" value="1"/>
</dbReference>
<evidence type="ECO:0000313" key="12">
    <source>
        <dbReference type="EMBL" id="QGG96510.1"/>
    </source>
</evidence>
<dbReference type="GO" id="GO:0042597">
    <property type="term" value="C:periplasmic space"/>
    <property type="evidence" value="ECO:0007669"/>
    <property type="project" value="InterPro"/>
</dbReference>
<reference evidence="12 13" key="1">
    <citation type="submission" date="2019-11" db="EMBL/GenBank/DDBJ databases">
        <authorList>
            <person name="He Y."/>
        </authorList>
    </citation>
    <scope>NUCLEOTIDE SEQUENCE [LARGE SCALE GENOMIC DNA]</scope>
    <source>
        <strain evidence="12 13">SCSIO 58843</strain>
    </source>
</reference>
<dbReference type="GO" id="GO:0005886">
    <property type="term" value="C:plasma membrane"/>
    <property type="evidence" value="ECO:0007669"/>
    <property type="project" value="UniProtKB-SubCell"/>
</dbReference>
<feature type="transmembrane region" description="Helical" evidence="9">
    <location>
        <begin position="390"/>
        <end position="411"/>
    </location>
</feature>
<dbReference type="EMBL" id="CP045851">
    <property type="protein sequence ID" value="QGG96510.1"/>
    <property type="molecule type" value="Genomic_DNA"/>
</dbReference>
<dbReference type="PANTHER" id="PTHR34820:SF4">
    <property type="entry name" value="INNER MEMBRANE PROTEIN YEBZ"/>
    <property type="match status" value="1"/>
</dbReference>
<sequence length="542" mass="54937">MRPSPAARRPTPRAVGRALVVALGALVVVLGAAGPAGAHAVLVGTDPAPGALLDAAPDAVEVTFDEPVTVDPSSIVVIDETGASVGGEPELDGATVRATVPADAQGWFAVSWRVVSADGHPLSGAWTYRVGAGSDVAPDDLVEQAGAGREPGQVARWAWIVTQWGSTLFAAVLAGTVFVRILVGPSDGLHTLTRVVGVVGAALALGAAAANGPHIGPTVDAFEGPASTEMLVRAALMAVATGALLLPRRPGRALQLVAVVAAAAALAVAALSGHARAEGGGALVGGLAHLVLAGWWLGAAPALLVATRGSDEAGPLLRRFSDAAAWLLVGTVVLGLGSAALLSGGPGDVADDWGVILVAKLAFVLMAALAGGWVRFNVLPHIDRLPRREVAAPLAFEAVALVAVVTASIALTHNGPPRAVDAEPAAVDEQEDESVVLSAESDEATLTVIVDPAVVGTNDLHVYVTDRVGMPMEVEEVDVALSSAELGVEEIPVEMSDLGAGHLSTRVDDLGLAGTWEIRVTVRPTAFTQLELVEPFEVRPAP</sequence>
<evidence type="ECO:0000256" key="4">
    <source>
        <dbReference type="ARBA" id="ARBA00022723"/>
    </source>
</evidence>
<dbReference type="SUPFAM" id="SSF81296">
    <property type="entry name" value="E set domains"/>
    <property type="match status" value="1"/>
</dbReference>
<evidence type="ECO:0000313" key="13">
    <source>
        <dbReference type="Proteomes" id="UP000334019"/>
    </source>
</evidence>
<dbReference type="GO" id="GO:0046688">
    <property type="term" value="P:response to copper ion"/>
    <property type="evidence" value="ECO:0007669"/>
    <property type="project" value="InterPro"/>
</dbReference>
<keyword evidence="4" id="KW-0479">Metal-binding</keyword>